<dbReference type="InterPro" id="IPR019734">
    <property type="entry name" value="TPR_rpt"/>
</dbReference>
<dbReference type="EMBL" id="OBEK01000001">
    <property type="protein sequence ID" value="SNZ05155.1"/>
    <property type="molecule type" value="Genomic_DNA"/>
</dbReference>
<dbReference type="Gene3D" id="3.90.550.10">
    <property type="entry name" value="Spore Coat Polysaccharide Biosynthesis Protein SpsA, Chain A"/>
    <property type="match status" value="1"/>
</dbReference>
<dbReference type="Pfam" id="PF00535">
    <property type="entry name" value="Glycos_transf_2"/>
    <property type="match status" value="1"/>
</dbReference>
<protein>
    <submittedName>
        <fullName evidence="3">Tetratricopeptide repeat-containing protein</fullName>
    </submittedName>
</protein>
<evidence type="ECO:0000313" key="4">
    <source>
        <dbReference type="Proteomes" id="UP000219356"/>
    </source>
</evidence>
<sequence length="633" mass="73528">MNKPQVSLCMIVKNEEKVIGRCLDSVVNLVDDIVIVDTGSTDRTIEIIKEYESARLFHYKWNNNFADARNFAASQAIGDWILVLDADEFLETGNAKHVIDNLKYTKEDVFAINIVNFVGVDGTRTLENKHVRLYRNTGKYHYTRAIHEQLVHKDNKNITVNLSDLIAYHSGYLDDVVKKKSKTDRNTKLLKLQLKKGKEGFDYYNLGNELKKEKKYEQALDAYLKAYKKKEDPFINWVPICLLNIIETLFTLNRYNDALEILKDATRIYSDAADFLYMKGAIYLAQGRKEDAKQVFTLILSERASFKTVVKSSDFIEYLPALRLGRVYEIEKNMDKAVQYYSKALNVNNHCFESLTSLMRLFAIHTSIKETLDFAKPFLKNNLEDVLLFVLNDGLYELADLITQEFEIEENILDIIQVKISLIQNKALKNDLFGKDEQKLALALKKKYLDAGDIYLLNRLNPSQELSQVYKSIIRNSFLAFLIDKEFDVSVLQKEEYTSEFCYMIRKLLKYNNYEVANELLDYVNLFAPSVYAKLGGIFFSLSQEDLAMSFYEKAESHTLESQDFLNVILWLRAQENKQEANRIAKEALGKFQGDYRFYEQIIETDSDPEPYLMEALDIYKDSITFEQMLLEI</sequence>
<keyword evidence="1" id="KW-0802">TPR repeat</keyword>
<dbReference type="InterPro" id="IPR029044">
    <property type="entry name" value="Nucleotide-diphossugar_trans"/>
</dbReference>
<evidence type="ECO:0000313" key="3">
    <source>
        <dbReference type="EMBL" id="SNZ05155.1"/>
    </source>
</evidence>
<dbReference type="Gene3D" id="1.25.40.10">
    <property type="entry name" value="Tetratricopeptide repeat domain"/>
    <property type="match status" value="2"/>
</dbReference>
<dbReference type="RefSeq" id="WP_097039560.1">
    <property type="nucleotide sequence ID" value="NZ_OBEK01000001.1"/>
</dbReference>
<dbReference type="InterPro" id="IPR011990">
    <property type="entry name" value="TPR-like_helical_dom_sf"/>
</dbReference>
<reference evidence="4" key="1">
    <citation type="submission" date="2017-09" db="EMBL/GenBank/DDBJ databases">
        <authorList>
            <person name="Varghese N."/>
            <person name="Submissions S."/>
        </authorList>
    </citation>
    <scope>NUCLEOTIDE SEQUENCE [LARGE SCALE GENOMIC DNA]</scope>
    <source>
        <strain evidence="4">CGMCC 1.8913</strain>
    </source>
</reference>
<feature type="domain" description="Glycosyltransferase 2-like" evidence="2">
    <location>
        <begin position="7"/>
        <end position="173"/>
    </location>
</feature>
<dbReference type="PROSITE" id="PS50005">
    <property type="entry name" value="TPR"/>
    <property type="match status" value="2"/>
</dbReference>
<dbReference type="SMART" id="SM00028">
    <property type="entry name" value="TPR"/>
    <property type="match status" value="5"/>
</dbReference>
<dbReference type="OrthoDB" id="9815923at2"/>
<evidence type="ECO:0000259" key="2">
    <source>
        <dbReference type="Pfam" id="PF00535"/>
    </source>
</evidence>
<dbReference type="Pfam" id="PF13181">
    <property type="entry name" value="TPR_8"/>
    <property type="match status" value="1"/>
</dbReference>
<dbReference type="Pfam" id="PF14559">
    <property type="entry name" value="TPR_19"/>
    <property type="match status" value="1"/>
</dbReference>
<evidence type="ECO:0000256" key="1">
    <source>
        <dbReference type="PROSITE-ProRule" id="PRU00339"/>
    </source>
</evidence>
<dbReference type="PANTHER" id="PTHR43630:SF2">
    <property type="entry name" value="GLYCOSYLTRANSFERASE"/>
    <property type="match status" value="1"/>
</dbReference>
<keyword evidence="4" id="KW-1185">Reference proteome</keyword>
<name>A0A285N6Q1_9BACI</name>
<dbReference type="AlphaFoldDB" id="A0A285N6Q1"/>
<dbReference type="Proteomes" id="UP000219356">
    <property type="component" value="Unassembled WGS sequence"/>
</dbReference>
<accession>A0A285N6Q1</accession>
<dbReference type="CDD" id="cd02511">
    <property type="entry name" value="Beta4Glucosyltransferase"/>
    <property type="match status" value="1"/>
</dbReference>
<dbReference type="SUPFAM" id="SSF53448">
    <property type="entry name" value="Nucleotide-diphospho-sugar transferases"/>
    <property type="match status" value="1"/>
</dbReference>
<proteinExistence type="predicted"/>
<organism evidence="3 4">
    <name type="scientific">Terribacillus aidingensis</name>
    <dbReference type="NCBI Taxonomy" id="586416"/>
    <lineage>
        <taxon>Bacteria</taxon>
        <taxon>Bacillati</taxon>
        <taxon>Bacillota</taxon>
        <taxon>Bacilli</taxon>
        <taxon>Bacillales</taxon>
        <taxon>Bacillaceae</taxon>
        <taxon>Terribacillus</taxon>
    </lineage>
</organism>
<dbReference type="InterPro" id="IPR001173">
    <property type="entry name" value="Glyco_trans_2-like"/>
</dbReference>
<feature type="repeat" description="TPR" evidence="1">
    <location>
        <begin position="200"/>
        <end position="233"/>
    </location>
</feature>
<dbReference type="SUPFAM" id="SSF48452">
    <property type="entry name" value="TPR-like"/>
    <property type="match status" value="2"/>
</dbReference>
<dbReference type="PANTHER" id="PTHR43630">
    <property type="entry name" value="POLY-BETA-1,6-N-ACETYL-D-GLUCOSAMINE SYNTHASE"/>
    <property type="match status" value="1"/>
</dbReference>
<feature type="repeat" description="TPR" evidence="1">
    <location>
        <begin position="318"/>
        <end position="351"/>
    </location>
</feature>
<gene>
    <name evidence="3" type="ORF">SAMN05421503_0873</name>
</gene>